<reference evidence="2 3" key="1">
    <citation type="journal article" date="2021" name="Genome Biol.">
        <title>AFLAP: assembly-free linkage analysis pipeline using k-mers from genome sequencing data.</title>
        <authorList>
            <person name="Fletcher K."/>
            <person name="Zhang L."/>
            <person name="Gil J."/>
            <person name="Han R."/>
            <person name="Cavanaugh K."/>
            <person name="Michelmore R."/>
        </authorList>
    </citation>
    <scope>NUCLEOTIDE SEQUENCE [LARGE SCALE GENOMIC DNA]</scope>
    <source>
        <strain evidence="2 3">SF5</strain>
    </source>
</reference>
<evidence type="ECO:0000313" key="3">
    <source>
        <dbReference type="Proteomes" id="UP000294530"/>
    </source>
</evidence>
<accession>A0A976FRN4</accession>
<comment type="caution">
    <text evidence="2">The sequence shown here is derived from an EMBL/GenBank/DDBJ whole genome shotgun (WGS) entry which is preliminary data.</text>
</comment>
<dbReference type="EMBL" id="SHOA02000004">
    <property type="protein sequence ID" value="TDH71289.1"/>
    <property type="molecule type" value="Genomic_DNA"/>
</dbReference>
<evidence type="ECO:0000313" key="2">
    <source>
        <dbReference type="EMBL" id="TDH71289.1"/>
    </source>
</evidence>
<protein>
    <submittedName>
        <fullName evidence="2">Uncharacterized protein</fullName>
    </submittedName>
</protein>
<dbReference type="GeneID" id="94348426"/>
<proteinExistence type="predicted"/>
<dbReference type="AlphaFoldDB" id="A0A976FRN4"/>
<keyword evidence="3" id="KW-1185">Reference proteome</keyword>
<keyword evidence="1" id="KW-0812">Transmembrane</keyword>
<keyword evidence="1" id="KW-0472">Membrane</keyword>
<dbReference type="RefSeq" id="XP_067820788.1">
    <property type="nucleotide sequence ID" value="XM_067962755.1"/>
</dbReference>
<name>A0A976FRN4_BRELC</name>
<gene>
    <name evidence="2" type="ORF">CCR75_004669</name>
</gene>
<evidence type="ECO:0000256" key="1">
    <source>
        <dbReference type="SAM" id="Phobius"/>
    </source>
</evidence>
<organism evidence="2 3">
    <name type="scientific">Bremia lactucae</name>
    <name type="common">Lettuce downy mildew</name>
    <dbReference type="NCBI Taxonomy" id="4779"/>
    <lineage>
        <taxon>Eukaryota</taxon>
        <taxon>Sar</taxon>
        <taxon>Stramenopiles</taxon>
        <taxon>Oomycota</taxon>
        <taxon>Peronosporomycetes</taxon>
        <taxon>Peronosporales</taxon>
        <taxon>Peronosporaceae</taxon>
        <taxon>Bremia</taxon>
    </lineage>
</organism>
<dbReference type="Proteomes" id="UP000294530">
    <property type="component" value="Unassembled WGS sequence"/>
</dbReference>
<dbReference type="OrthoDB" id="160605at2759"/>
<sequence length="295" mass="33648">MASAVAFTVHAPATRDDMAQLYLQIESKHQESTATDARNDLWQHVRQHPVNLKGVNIVSQLYRSQYVYRLSLRPPAVDTQQAQVFPIYLEIPWLPLASTQSRPEDMCPPEIGAFMIAPDLLQCPWRSDATSTSQAAAILGGTLAAALLVYSVLPYLRTSNPMRRMWGRRKHNGTEQAHANTTIQQLKATESAGLNTKAMLVFANLPDEKDERGWRDFFDSCIYQIEGKDSAATLVSSMDSRRDIAFHVSHTRIDMTESRRRLKRERYKTIRNRIHLAAMKAAKDEALRFNEFWQM</sequence>
<keyword evidence="1" id="KW-1133">Transmembrane helix</keyword>
<dbReference type="KEGG" id="blac:94348426"/>
<feature type="transmembrane region" description="Helical" evidence="1">
    <location>
        <begin position="135"/>
        <end position="156"/>
    </location>
</feature>